<organism evidence="5 6">
    <name type="scientific">Phytophthora cactorum</name>
    <dbReference type="NCBI Taxonomy" id="29920"/>
    <lineage>
        <taxon>Eukaryota</taxon>
        <taxon>Sar</taxon>
        <taxon>Stramenopiles</taxon>
        <taxon>Oomycota</taxon>
        <taxon>Peronosporomycetes</taxon>
        <taxon>Peronosporales</taxon>
        <taxon>Peronosporaceae</taxon>
        <taxon>Phytophthora</taxon>
    </lineage>
</organism>
<dbReference type="AlphaFoldDB" id="A0A8T1IDB9"/>
<keyword evidence="1" id="KW-0732">Signal</keyword>
<sequence length="110" mass="12853">MKRFFFFVVLTVALLAIEVSENHGDDATTEERAIQTSSFDKLGKAVTKLPMPQKLKFWIWKKADWNYNSLLKQFFKGAPKEVYEQDPRFKVLLKYGEVAIVVMVTRFESK</sequence>
<evidence type="ECO:0000256" key="1">
    <source>
        <dbReference type="SAM" id="SignalP"/>
    </source>
</evidence>
<evidence type="ECO:0008006" key="7">
    <source>
        <dbReference type="Google" id="ProtNLM"/>
    </source>
</evidence>
<gene>
    <name evidence="2" type="ORF">PC113_g3477</name>
    <name evidence="3" type="ORF">PC115_g8377</name>
    <name evidence="4" type="ORF">PC118_g8586</name>
    <name evidence="5" type="ORF">PC129_g7011</name>
</gene>
<feature type="chain" id="PRO_5036275319" description="RxLR effector protein" evidence="1">
    <location>
        <begin position="25"/>
        <end position="110"/>
    </location>
</feature>
<evidence type="ECO:0000313" key="6">
    <source>
        <dbReference type="Proteomes" id="UP000760860"/>
    </source>
</evidence>
<dbReference type="VEuPathDB" id="FungiDB:PC110_g5914"/>
<dbReference type="EMBL" id="RCML01000222">
    <property type="protein sequence ID" value="KAG2984948.1"/>
    <property type="molecule type" value="Genomic_DNA"/>
</dbReference>
<dbReference type="Proteomes" id="UP000735874">
    <property type="component" value="Unassembled WGS sequence"/>
</dbReference>
<name>A0A8T1IDB9_9STRA</name>
<comment type="caution">
    <text evidence="5">The sequence shown here is derived from an EMBL/GenBank/DDBJ whole genome shotgun (WGS) entry which is preliminary data.</text>
</comment>
<evidence type="ECO:0000313" key="4">
    <source>
        <dbReference type="EMBL" id="KAG2984948.1"/>
    </source>
</evidence>
<dbReference type="Proteomes" id="UP000697107">
    <property type="component" value="Unassembled WGS sequence"/>
</dbReference>
<evidence type="ECO:0000313" key="2">
    <source>
        <dbReference type="EMBL" id="KAG2865719.1"/>
    </source>
</evidence>
<dbReference type="Proteomes" id="UP000774804">
    <property type="component" value="Unassembled WGS sequence"/>
</dbReference>
<evidence type="ECO:0000313" key="5">
    <source>
        <dbReference type="EMBL" id="KAG3222273.1"/>
    </source>
</evidence>
<dbReference type="EMBL" id="RCMV01000187">
    <property type="protein sequence ID" value="KAG3222273.1"/>
    <property type="molecule type" value="Genomic_DNA"/>
</dbReference>
<reference evidence="5" key="1">
    <citation type="submission" date="2018-05" db="EMBL/GenBank/DDBJ databases">
        <title>Effector identification in a new, highly contiguous assembly of the strawberry crown rot pathogen Phytophthora cactorum.</title>
        <authorList>
            <person name="Armitage A.D."/>
            <person name="Nellist C.F."/>
            <person name="Bates H."/>
            <person name="Vickerstaff R.J."/>
            <person name="Harrison R.J."/>
        </authorList>
    </citation>
    <scope>NUCLEOTIDE SEQUENCE</scope>
    <source>
        <strain evidence="2">15-7</strain>
        <strain evidence="3">4032</strain>
        <strain evidence="4">P415</strain>
        <strain evidence="5">P421</strain>
    </source>
</reference>
<dbReference type="EMBL" id="RCMG01000053">
    <property type="protein sequence ID" value="KAG2865719.1"/>
    <property type="molecule type" value="Genomic_DNA"/>
</dbReference>
<evidence type="ECO:0000313" key="3">
    <source>
        <dbReference type="EMBL" id="KAG2925150.1"/>
    </source>
</evidence>
<dbReference type="EMBL" id="RCMI01000216">
    <property type="protein sequence ID" value="KAG2925150.1"/>
    <property type="molecule type" value="Genomic_DNA"/>
</dbReference>
<feature type="signal peptide" evidence="1">
    <location>
        <begin position="1"/>
        <end position="24"/>
    </location>
</feature>
<protein>
    <recommendedName>
        <fullName evidence="7">RxLR effector protein</fullName>
    </recommendedName>
</protein>
<accession>A0A8T1IDB9</accession>
<proteinExistence type="predicted"/>
<dbReference type="Proteomes" id="UP000760860">
    <property type="component" value="Unassembled WGS sequence"/>
</dbReference>